<evidence type="ECO:0000256" key="2">
    <source>
        <dbReference type="ARBA" id="ARBA00007749"/>
    </source>
</evidence>
<evidence type="ECO:0000256" key="5">
    <source>
        <dbReference type="ARBA" id="ARBA00022833"/>
    </source>
</evidence>
<protein>
    <submittedName>
        <fullName evidence="7">N-acyl homoserine lactonase family protein</fullName>
    </submittedName>
</protein>
<keyword evidence="5" id="KW-0862">Zinc</keyword>
<dbReference type="InterPro" id="IPR036866">
    <property type="entry name" value="RibonucZ/Hydroxyglut_hydro"/>
</dbReference>
<comment type="cofactor">
    <cofactor evidence="1">
        <name>Zn(2+)</name>
        <dbReference type="ChEBI" id="CHEBI:29105"/>
    </cofactor>
</comment>
<evidence type="ECO:0000313" key="8">
    <source>
        <dbReference type="Proteomes" id="UP001284601"/>
    </source>
</evidence>
<keyword evidence="8" id="KW-1185">Reference proteome</keyword>
<evidence type="ECO:0000256" key="1">
    <source>
        <dbReference type="ARBA" id="ARBA00001947"/>
    </source>
</evidence>
<gene>
    <name evidence="7" type="ORF">R7226_17285</name>
</gene>
<evidence type="ECO:0000256" key="3">
    <source>
        <dbReference type="ARBA" id="ARBA00022723"/>
    </source>
</evidence>
<name>A0ABU4HVL5_9ACTN</name>
<dbReference type="InterPro" id="IPR051013">
    <property type="entry name" value="MBL_superfamily_lactonases"/>
</dbReference>
<comment type="caution">
    <text evidence="7">The sequence shown here is derived from an EMBL/GenBank/DDBJ whole genome shotgun (WGS) entry which is preliminary data.</text>
</comment>
<dbReference type="Proteomes" id="UP001284601">
    <property type="component" value="Unassembled WGS sequence"/>
</dbReference>
<accession>A0ABU4HVL5</accession>
<sequence length="262" mass="28474">MTAAVCDRLFCLTVGWELVPEGVSLEGGSREILREPVIAIVARSPIGWVLLETGIDARRFRGVTEHPIYPVGLPEFPTGGDPLLDALAEVGLAPGDLALAAVSHLHVDHAGGLRHLAAAGVEVVVQRRELEFALERAGAPEFYARDDYERPELRWRVLDDGDGEIAPGIDAIWTPGHAPGHMSYRVRMAESGTWLFAIDAIDLQRGIDEDRCVGWSADPADGPLRRRSHDRLLALAAAEGARLVPGHCPVTWPTLSHTEGFR</sequence>
<dbReference type="EMBL" id="JAWSTH010000047">
    <property type="protein sequence ID" value="MDW5596104.1"/>
    <property type="molecule type" value="Genomic_DNA"/>
</dbReference>
<dbReference type="Gene3D" id="3.60.15.10">
    <property type="entry name" value="Ribonuclease Z/Hydroxyacylglutathione hydrolase-like"/>
    <property type="match status" value="1"/>
</dbReference>
<dbReference type="PANTHER" id="PTHR42978:SF2">
    <property type="entry name" value="102 KBASES UNSTABLE REGION: FROM 1 TO 119443"/>
    <property type="match status" value="1"/>
</dbReference>
<dbReference type="CDD" id="cd07729">
    <property type="entry name" value="AHL_lactonase_MBL-fold"/>
    <property type="match status" value="1"/>
</dbReference>
<comment type="similarity">
    <text evidence="2">Belongs to the metallo-beta-lactamase superfamily.</text>
</comment>
<reference evidence="8" key="1">
    <citation type="submission" date="2023-07" db="EMBL/GenBank/DDBJ databases">
        <title>Conexibacter stalactiti sp. nov., isolated from stalactites in a lava cave and emended description of the genus Conexibacter.</title>
        <authorList>
            <person name="Lee S.D."/>
        </authorList>
    </citation>
    <scope>NUCLEOTIDE SEQUENCE [LARGE SCALE GENOMIC DNA]</scope>
    <source>
        <strain evidence="8">KCTC 39840</strain>
    </source>
</reference>
<feature type="domain" description="Metallo-beta-lactamase" evidence="6">
    <location>
        <begin position="36"/>
        <end position="247"/>
    </location>
</feature>
<proteinExistence type="inferred from homology"/>
<keyword evidence="3" id="KW-0479">Metal-binding</keyword>
<reference evidence="7 8" key="2">
    <citation type="submission" date="2023-10" db="EMBL/GenBank/DDBJ databases">
        <authorList>
            <person name="Han X.F."/>
        </authorList>
    </citation>
    <scope>NUCLEOTIDE SEQUENCE [LARGE SCALE GENOMIC DNA]</scope>
    <source>
        <strain evidence="7 8">KCTC 39840</strain>
    </source>
</reference>
<evidence type="ECO:0000313" key="7">
    <source>
        <dbReference type="EMBL" id="MDW5596104.1"/>
    </source>
</evidence>
<dbReference type="SMART" id="SM00849">
    <property type="entry name" value="Lactamase_B"/>
    <property type="match status" value="1"/>
</dbReference>
<dbReference type="PANTHER" id="PTHR42978">
    <property type="entry name" value="QUORUM-QUENCHING LACTONASE YTNP-RELATED-RELATED"/>
    <property type="match status" value="1"/>
</dbReference>
<evidence type="ECO:0000259" key="6">
    <source>
        <dbReference type="SMART" id="SM00849"/>
    </source>
</evidence>
<evidence type="ECO:0000256" key="4">
    <source>
        <dbReference type="ARBA" id="ARBA00022801"/>
    </source>
</evidence>
<dbReference type="RefSeq" id="WP_318598482.1">
    <property type="nucleotide sequence ID" value="NZ_JAWSTH010000047.1"/>
</dbReference>
<dbReference type="Pfam" id="PF00753">
    <property type="entry name" value="Lactamase_B"/>
    <property type="match status" value="1"/>
</dbReference>
<keyword evidence="4" id="KW-0378">Hydrolase</keyword>
<organism evidence="7 8">
    <name type="scientific">Conexibacter stalactiti</name>
    <dbReference type="NCBI Taxonomy" id="1940611"/>
    <lineage>
        <taxon>Bacteria</taxon>
        <taxon>Bacillati</taxon>
        <taxon>Actinomycetota</taxon>
        <taxon>Thermoleophilia</taxon>
        <taxon>Solirubrobacterales</taxon>
        <taxon>Conexibacteraceae</taxon>
        <taxon>Conexibacter</taxon>
    </lineage>
</organism>
<dbReference type="InterPro" id="IPR001279">
    <property type="entry name" value="Metallo-B-lactamas"/>
</dbReference>
<dbReference type="SUPFAM" id="SSF56281">
    <property type="entry name" value="Metallo-hydrolase/oxidoreductase"/>
    <property type="match status" value="1"/>
</dbReference>